<evidence type="ECO:0000256" key="7">
    <source>
        <dbReference type="SAM" id="MobiDB-lite"/>
    </source>
</evidence>
<dbReference type="InterPro" id="IPR036864">
    <property type="entry name" value="Zn2-C6_fun-type_DNA-bd_sf"/>
</dbReference>
<keyword evidence="3" id="KW-0805">Transcription regulation</keyword>
<gene>
    <name evidence="9" type="ORF">NA56DRAFT_661768</name>
</gene>
<evidence type="ECO:0000313" key="9">
    <source>
        <dbReference type="EMBL" id="PMD18119.1"/>
    </source>
</evidence>
<feature type="compositionally biased region" description="Pro residues" evidence="7">
    <location>
        <begin position="1"/>
        <end position="17"/>
    </location>
</feature>
<dbReference type="PANTHER" id="PTHR47338">
    <property type="entry name" value="ZN(II)2CYS6 TRANSCRIPTION FACTOR (EUROFUNG)-RELATED"/>
    <property type="match status" value="1"/>
</dbReference>
<feature type="region of interest" description="Disordered" evidence="7">
    <location>
        <begin position="652"/>
        <end position="697"/>
    </location>
</feature>
<evidence type="ECO:0000256" key="1">
    <source>
        <dbReference type="ARBA" id="ARBA00004123"/>
    </source>
</evidence>
<dbReference type="Pfam" id="PF04082">
    <property type="entry name" value="Fungal_trans"/>
    <property type="match status" value="1"/>
</dbReference>
<dbReference type="OrthoDB" id="309640at2759"/>
<evidence type="ECO:0000259" key="8">
    <source>
        <dbReference type="PROSITE" id="PS50048"/>
    </source>
</evidence>
<sequence>MADDPPSPSPSPLPHRPQPVREGESTTLSPQACRRCRKKKLACSRELPICKRCGRIAAICEYPPPPDRKALAAIRSRNALARAQAEAGSSSGLPEQQQFPVDTGTWSLQQSASSSALGDHATSDTAGPEAYARHQQRSQSLSEDYQDATPPSQPLLRKTTLPSSEVAFSLFEIYFSRIYHASLLFHKEKFLSDYTAGNVPDFVLLSIFACSSIYLRQSPGRPRQDNGEDEAGLGMFMLSVADSTKQGLEWATAASQRVLMQADVPCLHTIQACQNLLLYWFAAGEGDRAHIHGHVAYKTALLLNLHVQKKAGDQIEASALSDELGRRCFWSCWITHCISQDNSAFRSDPWKEAVGLMFPSDEGSWASRKPISTEFFNDSGGIESKGSLSFDQQPSVMGEMVKAYCLWWEIQHSIKQRKNTKSSEFPAKVAAHLELDQRLRLIFENLHPNLQYLNASSFKSGKLDPYKLVSLHSVYHLCFCALHSSTVPVFSDFVKNPAVSGSLLRLSALESVNHAIFILDMATSFINTHLEISRLPSIVGYAMFVASTIHFKSLVAQRKLHAHGLARFKAAVSILERLKEYWIPLRGLWSVLESVAASHRVDINAISMSDIRTQRNPEEETTDVERIASHERLSQDAGSTDIYTYVQDDVAKHSSPGRHSHSPAHTTQKLSKSSPPSTNITADSTTGQYSQESNVTPAVRHTTLDSRSFTLPHQQLHPPHSFFSQQNHELEQTFIGNPQSMPLGMGRMDAGIPSGFTPLESTAEEYQMQGQTAGPSHISATQPLVEFGSLSESIDIAMTDGAYIWWDQPFESFEVDSNQLNLLQEGGIYPFHTFSFGPQSYR</sequence>
<dbReference type="PROSITE" id="PS50048">
    <property type="entry name" value="ZN2_CY6_FUNGAL_2"/>
    <property type="match status" value="1"/>
</dbReference>
<dbReference type="GO" id="GO:0008270">
    <property type="term" value="F:zinc ion binding"/>
    <property type="evidence" value="ECO:0007669"/>
    <property type="project" value="InterPro"/>
</dbReference>
<feature type="region of interest" description="Disordered" evidence="7">
    <location>
        <begin position="1"/>
        <end position="31"/>
    </location>
</feature>
<dbReference type="GO" id="GO:0005634">
    <property type="term" value="C:nucleus"/>
    <property type="evidence" value="ECO:0007669"/>
    <property type="project" value="UniProtKB-SubCell"/>
</dbReference>
<dbReference type="GO" id="GO:0003677">
    <property type="term" value="F:DNA binding"/>
    <property type="evidence" value="ECO:0007669"/>
    <property type="project" value="InterPro"/>
</dbReference>
<evidence type="ECO:0000313" key="10">
    <source>
        <dbReference type="Proteomes" id="UP000235672"/>
    </source>
</evidence>
<keyword evidence="2" id="KW-0479">Metal-binding</keyword>
<protein>
    <recommendedName>
        <fullName evidence="8">Zn(2)-C6 fungal-type domain-containing protein</fullName>
    </recommendedName>
</protein>
<name>A0A2J6PVR3_9HELO</name>
<dbReference type="InterPro" id="IPR001138">
    <property type="entry name" value="Zn2Cys6_DnaBD"/>
</dbReference>
<dbReference type="PROSITE" id="PS00463">
    <property type="entry name" value="ZN2_CY6_FUNGAL_1"/>
    <property type="match status" value="1"/>
</dbReference>
<dbReference type="InterPro" id="IPR007219">
    <property type="entry name" value="XnlR_reg_dom"/>
</dbReference>
<dbReference type="InterPro" id="IPR050815">
    <property type="entry name" value="TF_fung"/>
</dbReference>
<feature type="region of interest" description="Disordered" evidence="7">
    <location>
        <begin position="612"/>
        <end position="633"/>
    </location>
</feature>
<dbReference type="CDD" id="cd00067">
    <property type="entry name" value="GAL4"/>
    <property type="match status" value="1"/>
</dbReference>
<keyword evidence="5" id="KW-0804">Transcription</keyword>
<dbReference type="PANTHER" id="PTHR47338:SF27">
    <property type="entry name" value="ZN(II)2CYS6 TRANSCRIPTION FACTOR (EUROFUNG)"/>
    <property type="match status" value="1"/>
</dbReference>
<dbReference type="AlphaFoldDB" id="A0A2J6PVR3"/>
<evidence type="ECO:0000256" key="5">
    <source>
        <dbReference type="ARBA" id="ARBA00023163"/>
    </source>
</evidence>
<dbReference type="Proteomes" id="UP000235672">
    <property type="component" value="Unassembled WGS sequence"/>
</dbReference>
<proteinExistence type="predicted"/>
<keyword evidence="10" id="KW-1185">Reference proteome</keyword>
<feature type="compositionally biased region" description="Polar residues" evidence="7">
    <location>
        <begin position="663"/>
        <end position="696"/>
    </location>
</feature>
<dbReference type="SUPFAM" id="SSF57701">
    <property type="entry name" value="Zn2/Cys6 DNA-binding domain"/>
    <property type="match status" value="1"/>
</dbReference>
<dbReference type="GO" id="GO:0006351">
    <property type="term" value="P:DNA-templated transcription"/>
    <property type="evidence" value="ECO:0007669"/>
    <property type="project" value="InterPro"/>
</dbReference>
<dbReference type="GO" id="GO:0000981">
    <property type="term" value="F:DNA-binding transcription factor activity, RNA polymerase II-specific"/>
    <property type="evidence" value="ECO:0007669"/>
    <property type="project" value="InterPro"/>
</dbReference>
<keyword evidence="6" id="KW-0539">Nucleus</keyword>
<dbReference type="SMART" id="SM00066">
    <property type="entry name" value="GAL4"/>
    <property type="match status" value="1"/>
</dbReference>
<dbReference type="Pfam" id="PF00172">
    <property type="entry name" value="Zn_clus"/>
    <property type="match status" value="1"/>
</dbReference>
<evidence type="ECO:0000256" key="6">
    <source>
        <dbReference type="ARBA" id="ARBA00023242"/>
    </source>
</evidence>
<reference evidence="9 10" key="1">
    <citation type="submission" date="2016-05" db="EMBL/GenBank/DDBJ databases">
        <title>A degradative enzymes factory behind the ericoid mycorrhizal symbiosis.</title>
        <authorList>
            <consortium name="DOE Joint Genome Institute"/>
            <person name="Martino E."/>
            <person name="Morin E."/>
            <person name="Grelet G."/>
            <person name="Kuo A."/>
            <person name="Kohler A."/>
            <person name="Daghino S."/>
            <person name="Barry K."/>
            <person name="Choi C."/>
            <person name="Cichocki N."/>
            <person name="Clum A."/>
            <person name="Copeland A."/>
            <person name="Hainaut M."/>
            <person name="Haridas S."/>
            <person name="Labutti K."/>
            <person name="Lindquist E."/>
            <person name="Lipzen A."/>
            <person name="Khouja H.-R."/>
            <person name="Murat C."/>
            <person name="Ohm R."/>
            <person name="Olson A."/>
            <person name="Spatafora J."/>
            <person name="Veneault-Fourrey C."/>
            <person name="Henrissat B."/>
            <person name="Grigoriev I."/>
            <person name="Martin F."/>
            <person name="Perotto S."/>
        </authorList>
    </citation>
    <scope>NUCLEOTIDE SEQUENCE [LARGE SCALE GENOMIC DNA]</scope>
    <source>
        <strain evidence="9 10">UAMH 7357</strain>
    </source>
</reference>
<feature type="region of interest" description="Disordered" evidence="7">
    <location>
        <begin position="110"/>
        <end position="157"/>
    </location>
</feature>
<accession>A0A2J6PVR3</accession>
<dbReference type="CDD" id="cd12148">
    <property type="entry name" value="fungal_TF_MHR"/>
    <property type="match status" value="1"/>
</dbReference>
<dbReference type="EMBL" id="KZ613496">
    <property type="protein sequence ID" value="PMD18119.1"/>
    <property type="molecule type" value="Genomic_DNA"/>
</dbReference>
<comment type="subcellular location">
    <subcellularLocation>
        <location evidence="1">Nucleus</location>
    </subcellularLocation>
</comment>
<keyword evidence="4" id="KW-0843">Virulence</keyword>
<evidence type="ECO:0000256" key="2">
    <source>
        <dbReference type="ARBA" id="ARBA00022723"/>
    </source>
</evidence>
<evidence type="ECO:0000256" key="4">
    <source>
        <dbReference type="ARBA" id="ARBA00023026"/>
    </source>
</evidence>
<evidence type="ECO:0000256" key="3">
    <source>
        <dbReference type="ARBA" id="ARBA00023015"/>
    </source>
</evidence>
<dbReference type="STRING" id="1745343.A0A2J6PVR3"/>
<organism evidence="9 10">
    <name type="scientific">Hyaloscypha hepaticicola</name>
    <dbReference type="NCBI Taxonomy" id="2082293"/>
    <lineage>
        <taxon>Eukaryota</taxon>
        <taxon>Fungi</taxon>
        <taxon>Dikarya</taxon>
        <taxon>Ascomycota</taxon>
        <taxon>Pezizomycotina</taxon>
        <taxon>Leotiomycetes</taxon>
        <taxon>Helotiales</taxon>
        <taxon>Hyaloscyphaceae</taxon>
        <taxon>Hyaloscypha</taxon>
    </lineage>
</organism>
<feature type="domain" description="Zn(2)-C6 fungal-type" evidence="8">
    <location>
        <begin position="32"/>
        <end position="62"/>
    </location>
</feature>
<dbReference type="Gene3D" id="4.10.240.10">
    <property type="entry name" value="Zn(2)-C6 fungal-type DNA-binding domain"/>
    <property type="match status" value="1"/>
</dbReference>